<dbReference type="Pfam" id="PF00326">
    <property type="entry name" value="Peptidase_S9"/>
    <property type="match status" value="1"/>
</dbReference>
<dbReference type="STRING" id="1293598.IV56_GL000999"/>
<dbReference type="RefSeq" id="WP_056992927.1">
    <property type="nucleotide sequence ID" value="NZ_JQCE01000035.1"/>
</dbReference>
<dbReference type="PATRIC" id="fig|1293598.4.peg.1050"/>
<evidence type="ECO:0000259" key="2">
    <source>
        <dbReference type="Pfam" id="PF00326"/>
    </source>
</evidence>
<dbReference type="GO" id="GO:0008236">
    <property type="term" value="F:serine-type peptidase activity"/>
    <property type="evidence" value="ECO:0007669"/>
    <property type="project" value="InterPro"/>
</dbReference>
<dbReference type="GO" id="GO:0006508">
    <property type="term" value="P:proteolysis"/>
    <property type="evidence" value="ECO:0007669"/>
    <property type="project" value="InterPro"/>
</dbReference>
<evidence type="ECO:0000313" key="4">
    <source>
        <dbReference type="EMBL" id="KRO16557.1"/>
    </source>
</evidence>
<dbReference type="SUPFAM" id="SSF53474">
    <property type="entry name" value="alpha/beta-Hydrolases"/>
    <property type="match status" value="1"/>
</dbReference>
<organism evidence="4 5">
    <name type="scientific">Lacticaseibacillus saniviri JCM 17471 = DSM 24301</name>
    <dbReference type="NCBI Taxonomy" id="1293598"/>
    <lineage>
        <taxon>Bacteria</taxon>
        <taxon>Bacillati</taxon>
        <taxon>Bacillota</taxon>
        <taxon>Bacilli</taxon>
        <taxon>Lactobacillales</taxon>
        <taxon>Lactobacillaceae</taxon>
        <taxon>Lacticaseibacillus</taxon>
    </lineage>
</organism>
<proteinExistence type="predicted"/>
<dbReference type="PANTHER" id="PTHR48081">
    <property type="entry name" value="AB HYDROLASE SUPERFAMILY PROTEIN C4A8.06C"/>
    <property type="match status" value="1"/>
</dbReference>
<keyword evidence="5" id="KW-1185">Reference proteome</keyword>
<reference evidence="4 5" key="1">
    <citation type="journal article" date="2015" name="Genome Announc.">
        <title>Expanding the biotechnology potential of lactobacilli through comparative genomics of 213 strains and associated genera.</title>
        <authorList>
            <person name="Sun Z."/>
            <person name="Harris H.M."/>
            <person name="McCann A."/>
            <person name="Guo C."/>
            <person name="Argimon S."/>
            <person name="Zhang W."/>
            <person name="Yang X."/>
            <person name="Jeffery I.B."/>
            <person name="Cooney J.C."/>
            <person name="Kagawa T.F."/>
            <person name="Liu W."/>
            <person name="Song Y."/>
            <person name="Salvetti E."/>
            <person name="Wrobel A."/>
            <person name="Rasinkangas P."/>
            <person name="Parkhill J."/>
            <person name="Rea M.C."/>
            <person name="O'Sullivan O."/>
            <person name="Ritari J."/>
            <person name="Douillard F.P."/>
            <person name="Paul Ross R."/>
            <person name="Yang R."/>
            <person name="Briner A.E."/>
            <person name="Felis G.E."/>
            <person name="de Vos W.M."/>
            <person name="Barrangou R."/>
            <person name="Klaenhammer T.R."/>
            <person name="Caufield P.W."/>
            <person name="Cui Y."/>
            <person name="Zhang H."/>
            <person name="O'Toole P.W."/>
        </authorList>
    </citation>
    <scope>NUCLEOTIDE SEQUENCE [LARGE SCALE GENOMIC DNA]</scope>
    <source>
        <strain evidence="4 5">DSM 24301</strain>
    </source>
</reference>
<evidence type="ECO:0000256" key="1">
    <source>
        <dbReference type="ARBA" id="ARBA00022801"/>
    </source>
</evidence>
<dbReference type="AlphaFoldDB" id="A0A0R2MXK2"/>
<feature type="domain" description="BD-FAE-like" evidence="3">
    <location>
        <begin position="28"/>
        <end position="126"/>
    </location>
</feature>
<protein>
    <submittedName>
        <fullName evidence="4">Xylan esterase</fullName>
    </submittedName>
</protein>
<comment type="caution">
    <text evidence="4">The sequence shown here is derived from an EMBL/GenBank/DDBJ whole genome shotgun (WGS) entry which is preliminary data.</text>
</comment>
<accession>A0A0R2MXK2</accession>
<sequence length="316" mass="34689">MRTQTVVIDADKATRLDVFLQEASPEMADQTPRPMVLVFPGGGYDFTSDREAEPIAMQFLAQGYDAAVLRYSVGAYKDFDAAFADGQFAIQTIVNHAVTWQIDVSRIAFIGFSAGGHLAASLTLLGDFKPAALLLGYPVILQSFGAFMNIEAPDLLAAVKPDLPPTFIFGTYSDDLVPVENSLLFAKALEQAEVPFELHLFQSGRHGLALGTAQTANQQPSFVEPAFAKWLDLATAWLRQRFAPAKPADKPQLTVREVMQDPELRAQILAAAPQLKDEHAYKIVRNMSIEEVLRRAPVLAEDARVQELLARLGMTQ</sequence>
<feature type="domain" description="Peptidase S9 prolyl oligopeptidase catalytic" evidence="2">
    <location>
        <begin position="162"/>
        <end position="215"/>
    </location>
</feature>
<dbReference type="EMBL" id="JQCE01000035">
    <property type="protein sequence ID" value="KRO16557.1"/>
    <property type="molecule type" value="Genomic_DNA"/>
</dbReference>
<evidence type="ECO:0000259" key="3">
    <source>
        <dbReference type="Pfam" id="PF20434"/>
    </source>
</evidence>
<dbReference type="InterPro" id="IPR049492">
    <property type="entry name" value="BD-FAE-like_dom"/>
</dbReference>
<evidence type="ECO:0000313" key="5">
    <source>
        <dbReference type="Proteomes" id="UP000050969"/>
    </source>
</evidence>
<dbReference type="InterPro" id="IPR001375">
    <property type="entry name" value="Peptidase_S9_cat"/>
</dbReference>
<dbReference type="Gene3D" id="3.40.50.1820">
    <property type="entry name" value="alpha/beta hydrolase"/>
    <property type="match status" value="1"/>
</dbReference>
<dbReference type="PANTHER" id="PTHR48081:SF6">
    <property type="entry name" value="PEPTIDASE S9 PROLYL OLIGOPEPTIDASE CATALYTIC DOMAIN-CONTAINING PROTEIN"/>
    <property type="match status" value="1"/>
</dbReference>
<dbReference type="InterPro" id="IPR050300">
    <property type="entry name" value="GDXG_lipolytic_enzyme"/>
</dbReference>
<keyword evidence="1" id="KW-0378">Hydrolase</keyword>
<name>A0A0R2MXK2_9LACO</name>
<dbReference type="Proteomes" id="UP000050969">
    <property type="component" value="Unassembled WGS sequence"/>
</dbReference>
<dbReference type="Pfam" id="PF20434">
    <property type="entry name" value="BD-FAE"/>
    <property type="match status" value="1"/>
</dbReference>
<dbReference type="InterPro" id="IPR029058">
    <property type="entry name" value="AB_hydrolase_fold"/>
</dbReference>
<gene>
    <name evidence="4" type="ORF">IV56_GL000999</name>
</gene>